<dbReference type="PANTHER" id="PTHR23360">
    <property type="entry name" value="G-PROTEIN COUPLED RECEPTORS FAMILY 1 PROFILE DOMAIN-CONTAINING PROTEIN-RELATED"/>
    <property type="match status" value="1"/>
</dbReference>
<dbReference type="PANTHER" id="PTHR23360:SF5">
    <property type="entry name" value="G-PROTEIN COUPLED RECEPTORS FAMILY 1 PROFILE DOMAIN-CONTAINING PROTEIN"/>
    <property type="match status" value="1"/>
</dbReference>
<evidence type="ECO:0000256" key="2">
    <source>
        <dbReference type="ARBA" id="ARBA00022692"/>
    </source>
</evidence>
<feature type="non-terminal residue" evidence="7">
    <location>
        <position position="1"/>
    </location>
</feature>
<dbReference type="Gene3D" id="1.20.1070.10">
    <property type="entry name" value="Rhodopsin 7-helix transmembrane proteins"/>
    <property type="match status" value="1"/>
</dbReference>
<dbReference type="AlphaFoldDB" id="A0AAN4Z3D9"/>
<evidence type="ECO:0000256" key="3">
    <source>
        <dbReference type="ARBA" id="ARBA00022989"/>
    </source>
</evidence>
<comment type="subcellular location">
    <subcellularLocation>
        <location evidence="1">Membrane</location>
    </subcellularLocation>
</comment>
<comment type="caution">
    <text evidence="7">The sequence shown here is derived from an EMBL/GenBank/DDBJ whole genome shotgun (WGS) entry which is preliminary data.</text>
</comment>
<reference evidence="8" key="1">
    <citation type="submission" date="2022-10" db="EMBL/GenBank/DDBJ databases">
        <title>Genome assembly of Pristionchus species.</title>
        <authorList>
            <person name="Yoshida K."/>
            <person name="Sommer R.J."/>
        </authorList>
    </citation>
    <scope>NUCLEOTIDE SEQUENCE [LARGE SCALE GENOMIC DNA]</scope>
    <source>
        <strain evidence="8">RS5460</strain>
    </source>
</reference>
<evidence type="ECO:0000256" key="5">
    <source>
        <dbReference type="SAM" id="Phobius"/>
    </source>
</evidence>
<dbReference type="InterPro" id="IPR019424">
    <property type="entry name" value="7TM_GPCR_Srsx"/>
</dbReference>
<keyword evidence="2 5" id="KW-0812">Transmembrane</keyword>
<feature type="non-terminal residue" evidence="7">
    <location>
        <position position="147"/>
    </location>
</feature>
<gene>
    <name evidence="7" type="ORF">PMAYCL1PPCAC_00715</name>
</gene>
<evidence type="ECO:0000313" key="8">
    <source>
        <dbReference type="Proteomes" id="UP001328107"/>
    </source>
</evidence>
<name>A0AAN4Z3D9_9BILA</name>
<accession>A0AAN4Z3D9</accession>
<keyword evidence="4 5" id="KW-0472">Membrane</keyword>
<dbReference type="CDD" id="cd00637">
    <property type="entry name" value="7tm_classA_rhodopsin-like"/>
    <property type="match status" value="1"/>
</dbReference>
<feature type="transmembrane region" description="Helical" evidence="5">
    <location>
        <begin position="42"/>
        <end position="68"/>
    </location>
</feature>
<keyword evidence="3 5" id="KW-1133">Transmembrane helix</keyword>
<evidence type="ECO:0000256" key="4">
    <source>
        <dbReference type="ARBA" id="ARBA00023136"/>
    </source>
</evidence>
<dbReference type="Proteomes" id="UP001328107">
    <property type="component" value="Unassembled WGS sequence"/>
</dbReference>
<evidence type="ECO:0000259" key="6">
    <source>
        <dbReference type="PROSITE" id="PS50262"/>
    </source>
</evidence>
<protein>
    <recommendedName>
        <fullName evidence="6">G-protein coupled receptors family 1 profile domain-containing protein</fullName>
    </recommendedName>
</protein>
<organism evidence="7 8">
    <name type="scientific">Pristionchus mayeri</name>
    <dbReference type="NCBI Taxonomy" id="1317129"/>
    <lineage>
        <taxon>Eukaryota</taxon>
        <taxon>Metazoa</taxon>
        <taxon>Ecdysozoa</taxon>
        <taxon>Nematoda</taxon>
        <taxon>Chromadorea</taxon>
        <taxon>Rhabditida</taxon>
        <taxon>Rhabditina</taxon>
        <taxon>Diplogasteromorpha</taxon>
        <taxon>Diplogasteroidea</taxon>
        <taxon>Neodiplogasteridae</taxon>
        <taxon>Pristionchus</taxon>
    </lineage>
</organism>
<dbReference type="SMART" id="SM01381">
    <property type="entry name" value="7TM_GPCR_Srsx"/>
    <property type="match status" value="1"/>
</dbReference>
<feature type="transmembrane region" description="Helical" evidence="5">
    <location>
        <begin position="88"/>
        <end position="112"/>
    </location>
</feature>
<dbReference type="GO" id="GO:0004930">
    <property type="term" value="F:G protein-coupled receptor activity"/>
    <property type="evidence" value="ECO:0007669"/>
    <property type="project" value="InterPro"/>
</dbReference>
<proteinExistence type="predicted"/>
<dbReference type="SUPFAM" id="SSF81321">
    <property type="entry name" value="Family A G protein-coupled receptor-like"/>
    <property type="match status" value="1"/>
</dbReference>
<dbReference type="InterPro" id="IPR047130">
    <property type="entry name" value="7TM_GPCR_Srsx_nematod"/>
</dbReference>
<feature type="transmembrane region" description="Helical" evidence="5">
    <location>
        <begin position="124"/>
        <end position="144"/>
    </location>
</feature>
<dbReference type="GO" id="GO:0016020">
    <property type="term" value="C:membrane"/>
    <property type="evidence" value="ECO:0007669"/>
    <property type="project" value="UniProtKB-SubCell"/>
</dbReference>
<feature type="transmembrane region" description="Helical" evidence="5">
    <location>
        <begin position="6"/>
        <end position="30"/>
    </location>
</feature>
<evidence type="ECO:0000313" key="7">
    <source>
        <dbReference type="EMBL" id="GMR30520.1"/>
    </source>
</evidence>
<dbReference type="EMBL" id="BTRK01000001">
    <property type="protein sequence ID" value="GMR30520.1"/>
    <property type="molecule type" value="Genomic_DNA"/>
</dbReference>
<keyword evidence="8" id="KW-1185">Reference proteome</keyword>
<dbReference type="InterPro" id="IPR000276">
    <property type="entry name" value="GPCR_Rhodpsn"/>
</dbReference>
<dbReference type="PROSITE" id="PS50262">
    <property type="entry name" value="G_PROTEIN_RECEP_F1_2"/>
    <property type="match status" value="1"/>
</dbReference>
<dbReference type="Pfam" id="PF10320">
    <property type="entry name" value="7TM_GPCR_Srsx"/>
    <property type="match status" value="1"/>
</dbReference>
<sequence>SVHWHAIKSIFALEALLAFVGIASNSLLFLASYTSPAMKSKCNFLICICALFDVIHLAGNFIGVSVLIGEGYLNSLTCSIAQLLPELAVYAGCFCVLSIGVDRLVSVSWPIFYRQVDKNCYLTFHLIAIGLFTAYVPFLMITYYQPQ</sequence>
<evidence type="ECO:0000256" key="1">
    <source>
        <dbReference type="ARBA" id="ARBA00004370"/>
    </source>
</evidence>
<dbReference type="InterPro" id="IPR017452">
    <property type="entry name" value="GPCR_Rhodpsn_7TM"/>
</dbReference>
<feature type="domain" description="G-protein coupled receptors family 1 profile" evidence="6">
    <location>
        <begin position="24"/>
        <end position="147"/>
    </location>
</feature>